<dbReference type="EnsemblPlants" id="EMT14519">
    <property type="protein sequence ID" value="EMT14519"/>
    <property type="gene ID" value="F775_43304"/>
</dbReference>
<protein>
    <submittedName>
        <fullName evidence="2">Uncharacterized protein</fullName>
    </submittedName>
</protein>
<evidence type="ECO:0000256" key="1">
    <source>
        <dbReference type="SAM" id="MobiDB-lite"/>
    </source>
</evidence>
<dbReference type="PANTHER" id="PTHR34708">
    <property type="entry name" value="OS07G0440000 PROTEIN"/>
    <property type="match status" value="1"/>
</dbReference>
<organism evidence="2">
    <name type="scientific">Aegilops tauschii</name>
    <name type="common">Tausch's goatgrass</name>
    <name type="synonym">Aegilops squarrosa</name>
    <dbReference type="NCBI Taxonomy" id="37682"/>
    <lineage>
        <taxon>Eukaryota</taxon>
        <taxon>Viridiplantae</taxon>
        <taxon>Streptophyta</taxon>
        <taxon>Embryophyta</taxon>
        <taxon>Tracheophyta</taxon>
        <taxon>Spermatophyta</taxon>
        <taxon>Magnoliopsida</taxon>
        <taxon>Liliopsida</taxon>
        <taxon>Poales</taxon>
        <taxon>Poaceae</taxon>
        <taxon>BOP clade</taxon>
        <taxon>Pooideae</taxon>
        <taxon>Triticodae</taxon>
        <taxon>Triticeae</taxon>
        <taxon>Triticinae</taxon>
        <taxon>Aegilops</taxon>
    </lineage>
</organism>
<feature type="region of interest" description="Disordered" evidence="1">
    <location>
        <begin position="165"/>
        <end position="207"/>
    </location>
</feature>
<proteinExistence type="predicted"/>
<dbReference type="AlphaFoldDB" id="R7W9H0"/>
<dbReference type="PANTHER" id="PTHR34708:SF1">
    <property type="entry name" value="OS08G0126400 PROTEIN"/>
    <property type="match status" value="1"/>
</dbReference>
<sequence>MDPPTGATAMRCWENLQEDLVGCVGDGVEDLKAIPGPCFGSNSNDGWVAYLSDCWPWPWPASCVFSLFNPMTVVDISLLLLGWESRLVTKVFFAPSPAKDDFTAAAICWVNRLGYIVAGDKEWTILDPLRLHARYQLTDVLFHGKGELCQTLHILLVLQDTNPNKTQRNVKKRSPPAGKGQDPLRSHGPKATGHEAYQRRRREAKEP</sequence>
<evidence type="ECO:0000313" key="2">
    <source>
        <dbReference type="EnsemblPlants" id="EMT14519"/>
    </source>
</evidence>
<name>R7W9H0_AEGTA</name>
<feature type="compositionally biased region" description="Basic and acidic residues" evidence="1">
    <location>
        <begin position="192"/>
        <end position="207"/>
    </location>
</feature>
<accession>R7W9H0</accession>
<reference evidence="2" key="1">
    <citation type="submission" date="2015-06" db="UniProtKB">
        <authorList>
            <consortium name="EnsemblPlants"/>
        </authorList>
    </citation>
    <scope>IDENTIFICATION</scope>
</reference>